<evidence type="ECO:0000256" key="6">
    <source>
        <dbReference type="ARBA" id="ARBA00022777"/>
    </source>
</evidence>
<keyword evidence="5" id="KW-0547">Nucleotide-binding</keyword>
<dbReference type="InterPro" id="IPR011009">
    <property type="entry name" value="Kinase-like_dom_sf"/>
</dbReference>
<keyword evidence="4 9" id="KW-0808">Transferase</keyword>
<keyword evidence="10" id="KW-1185">Reference proteome</keyword>
<organism evidence="9 10">
    <name type="scientific">Dongia soli</name>
    <dbReference type="NCBI Taxonomy" id="600628"/>
    <lineage>
        <taxon>Bacteria</taxon>
        <taxon>Pseudomonadati</taxon>
        <taxon>Pseudomonadota</taxon>
        <taxon>Alphaproteobacteria</taxon>
        <taxon>Rhodospirillales</taxon>
        <taxon>Dongiaceae</taxon>
        <taxon>Dongia</taxon>
    </lineage>
</organism>
<evidence type="ECO:0000256" key="3">
    <source>
        <dbReference type="ARBA" id="ARBA00012128"/>
    </source>
</evidence>
<dbReference type="SUPFAM" id="SSF56112">
    <property type="entry name" value="Protein kinase-like (PK-like)"/>
    <property type="match status" value="1"/>
</dbReference>
<evidence type="ECO:0000313" key="9">
    <source>
        <dbReference type="EMBL" id="MDY0884474.1"/>
    </source>
</evidence>
<dbReference type="PIRSF" id="PIRSF031134">
    <property type="entry name" value="MTRK"/>
    <property type="match status" value="1"/>
</dbReference>
<dbReference type="InterPro" id="IPR002575">
    <property type="entry name" value="Aminoglycoside_PTrfase"/>
</dbReference>
<evidence type="ECO:0000313" key="10">
    <source>
        <dbReference type="Proteomes" id="UP001279642"/>
    </source>
</evidence>
<dbReference type="EMBL" id="JAXCLW010000004">
    <property type="protein sequence ID" value="MDY0884474.1"/>
    <property type="molecule type" value="Genomic_DNA"/>
</dbReference>
<dbReference type="EC" id="2.7.1.100" evidence="3"/>
<evidence type="ECO:0000256" key="1">
    <source>
        <dbReference type="ARBA" id="ARBA00010165"/>
    </source>
</evidence>
<accession>A0ABU5EDQ0</accession>
<evidence type="ECO:0000256" key="5">
    <source>
        <dbReference type="ARBA" id="ARBA00022741"/>
    </source>
</evidence>
<evidence type="ECO:0000256" key="4">
    <source>
        <dbReference type="ARBA" id="ARBA00022679"/>
    </source>
</evidence>
<feature type="domain" description="Aminoglycoside phosphotransferase" evidence="8">
    <location>
        <begin position="39"/>
        <end position="274"/>
    </location>
</feature>
<reference evidence="9 10" key="1">
    <citation type="journal article" date="2016" name="Antonie Van Leeuwenhoek">
        <title>Dongia soli sp. nov., isolated from soil from Dokdo, Korea.</title>
        <authorList>
            <person name="Kim D.U."/>
            <person name="Lee H."/>
            <person name="Kim H."/>
            <person name="Kim S.G."/>
            <person name="Ka J.O."/>
        </authorList>
    </citation>
    <scope>NUCLEOTIDE SEQUENCE [LARGE SCALE GENOMIC DNA]</scope>
    <source>
        <strain evidence="9 10">D78</strain>
    </source>
</reference>
<keyword evidence="6 9" id="KW-0418">Kinase</keyword>
<dbReference type="PANTHER" id="PTHR34273:SF2">
    <property type="entry name" value="METHYLTHIORIBOSE KINASE"/>
    <property type="match status" value="1"/>
</dbReference>
<gene>
    <name evidence="9" type="primary">mtnK</name>
    <name evidence="9" type="ORF">SMD27_16640</name>
</gene>
<evidence type="ECO:0000259" key="8">
    <source>
        <dbReference type="Pfam" id="PF01636"/>
    </source>
</evidence>
<dbReference type="GO" id="GO:0046522">
    <property type="term" value="F:S-methyl-5-thioribose kinase activity"/>
    <property type="evidence" value="ECO:0007669"/>
    <property type="project" value="UniProtKB-EC"/>
</dbReference>
<name>A0ABU5EDQ0_9PROT</name>
<comment type="similarity">
    <text evidence="1">Belongs to the methylthioribose kinase family.</text>
</comment>
<dbReference type="Gene3D" id="3.90.1200.10">
    <property type="match status" value="1"/>
</dbReference>
<evidence type="ECO:0000256" key="7">
    <source>
        <dbReference type="ARBA" id="ARBA00022840"/>
    </source>
</evidence>
<comment type="subunit">
    <text evidence="2">Homodimer.</text>
</comment>
<keyword evidence="7" id="KW-0067">ATP-binding</keyword>
<dbReference type="PANTHER" id="PTHR34273">
    <property type="entry name" value="METHYLTHIORIBOSE KINASE"/>
    <property type="match status" value="1"/>
</dbReference>
<dbReference type="NCBIfam" id="TIGR01767">
    <property type="entry name" value="MTRK"/>
    <property type="match status" value="1"/>
</dbReference>
<sequence>MQVLHKSRYEPLTARALPGRLASLKSMGEHLGPATSWRVREVGDGNLNLVFIVESDSGSLVIKQALPYARVVGESWPMSLDRTFFEYHALTRLLARDPGRLPALIHFDEEQAYLVMEHLHPHIILRKALTGNIRLPHLGEHLGRYLGRTLFRGSDLSMNTAERKSDLALFSRNVELAGITEDLFFTDPFMTHPRNQHTPGLEDYARAAREDMDLKLAARSLKAKFCNCAETLLHGDLHTGSIMVTETDSRVIDAEFAVYGPMGFDIGSLLGNFWLAFFAQKGHHPDDVARDRGGWILEVIETIWESFFDEFSALWRRERTGILGGREFFEDAQRPLGSEIALQQLLKQIWQDTLGFAGIEMHRRILGLAHAAELETIANVEERAACERKSLMMGRVLAANRAALPDIRSVNRMAASMNSTDLLK</sequence>
<proteinExistence type="inferred from homology"/>
<dbReference type="InterPro" id="IPR009212">
    <property type="entry name" value="Methylthioribose_kinase"/>
</dbReference>
<comment type="caution">
    <text evidence="9">The sequence shown here is derived from an EMBL/GenBank/DDBJ whole genome shotgun (WGS) entry which is preliminary data.</text>
</comment>
<dbReference type="Proteomes" id="UP001279642">
    <property type="component" value="Unassembled WGS sequence"/>
</dbReference>
<evidence type="ECO:0000256" key="2">
    <source>
        <dbReference type="ARBA" id="ARBA00011738"/>
    </source>
</evidence>
<protein>
    <recommendedName>
        <fullName evidence="3">S-methyl-5-thioribose kinase</fullName>
        <ecNumber evidence="3">2.7.1.100</ecNumber>
    </recommendedName>
</protein>
<dbReference type="Pfam" id="PF01636">
    <property type="entry name" value="APH"/>
    <property type="match status" value="1"/>
</dbReference>
<dbReference type="RefSeq" id="WP_320509536.1">
    <property type="nucleotide sequence ID" value="NZ_JAXCLW010000004.1"/>
</dbReference>
<dbReference type="Gene3D" id="3.30.200.20">
    <property type="entry name" value="Phosphorylase Kinase, domain 1"/>
    <property type="match status" value="1"/>
</dbReference>